<accession>A0A8C2PMT4</accession>
<evidence type="ECO:0000313" key="3">
    <source>
        <dbReference type="Ensembl" id="ENSCCRP00020071466.1"/>
    </source>
</evidence>
<keyword evidence="1" id="KW-0732">Signal</keyword>
<organism evidence="3 4">
    <name type="scientific">Cyprinus carpio</name>
    <name type="common">Common carp</name>
    <dbReference type="NCBI Taxonomy" id="7962"/>
    <lineage>
        <taxon>Eukaryota</taxon>
        <taxon>Metazoa</taxon>
        <taxon>Chordata</taxon>
        <taxon>Craniata</taxon>
        <taxon>Vertebrata</taxon>
        <taxon>Euteleostomi</taxon>
        <taxon>Actinopterygii</taxon>
        <taxon>Neopterygii</taxon>
        <taxon>Teleostei</taxon>
        <taxon>Ostariophysi</taxon>
        <taxon>Cypriniformes</taxon>
        <taxon>Cyprinidae</taxon>
        <taxon>Cyprininae</taxon>
        <taxon>Cyprinus</taxon>
    </lineage>
</organism>
<dbReference type="AlphaFoldDB" id="A0A8C2PMT4"/>
<proteinExistence type="predicted"/>
<evidence type="ECO:0000256" key="1">
    <source>
        <dbReference type="SAM" id="SignalP"/>
    </source>
</evidence>
<dbReference type="SUPFAM" id="SSF56436">
    <property type="entry name" value="C-type lectin-like"/>
    <property type="match status" value="1"/>
</dbReference>
<feature type="domain" description="C-type lectin" evidence="2">
    <location>
        <begin position="21"/>
        <end position="104"/>
    </location>
</feature>
<sequence>CCLFIVGLILFILKANTGLVFINQTMNWRDAQSYCRQNHTDLVSIMNNSKKSDDVWIGLFRVRDSWQWSDQSNSSFRYWDTDQLNINVNNETVHFTLVFVVKIWLYHSNCVYCLLFVFKAQ</sequence>
<dbReference type="InterPro" id="IPR001304">
    <property type="entry name" value="C-type_lectin-like"/>
</dbReference>
<dbReference type="Gene3D" id="3.10.100.10">
    <property type="entry name" value="Mannose-Binding Protein A, subunit A"/>
    <property type="match status" value="1"/>
</dbReference>
<evidence type="ECO:0000313" key="4">
    <source>
        <dbReference type="Proteomes" id="UP000694701"/>
    </source>
</evidence>
<feature type="chain" id="PRO_5034811231" description="C-type lectin domain-containing protein" evidence="1">
    <location>
        <begin position="18"/>
        <end position="121"/>
    </location>
</feature>
<name>A0A8C2PMT4_CYPCA</name>
<dbReference type="Ensembl" id="ENSCCRT00020078498.1">
    <property type="protein sequence ID" value="ENSCCRP00020071466.1"/>
    <property type="gene ID" value="ENSCCRG00020033450.1"/>
</dbReference>
<dbReference type="PANTHER" id="PTHR45784">
    <property type="entry name" value="C-TYPE LECTIN DOMAIN FAMILY 20 MEMBER A-RELATED"/>
    <property type="match status" value="1"/>
</dbReference>
<dbReference type="InterPro" id="IPR016187">
    <property type="entry name" value="CTDL_fold"/>
</dbReference>
<feature type="signal peptide" evidence="1">
    <location>
        <begin position="1"/>
        <end position="17"/>
    </location>
</feature>
<protein>
    <recommendedName>
        <fullName evidence="2">C-type lectin domain-containing protein</fullName>
    </recommendedName>
</protein>
<dbReference type="Pfam" id="PF00059">
    <property type="entry name" value="Lectin_C"/>
    <property type="match status" value="1"/>
</dbReference>
<dbReference type="Proteomes" id="UP000694701">
    <property type="component" value="Unplaced"/>
</dbReference>
<reference evidence="3" key="1">
    <citation type="submission" date="2025-08" db="UniProtKB">
        <authorList>
            <consortium name="Ensembl"/>
        </authorList>
    </citation>
    <scope>IDENTIFICATION</scope>
</reference>
<dbReference type="InterPro" id="IPR016186">
    <property type="entry name" value="C-type_lectin-like/link_sf"/>
</dbReference>
<dbReference type="PANTHER" id="PTHR45784:SF3">
    <property type="entry name" value="C-TYPE LECTIN DOMAIN FAMILY 4 MEMBER K-LIKE-RELATED"/>
    <property type="match status" value="1"/>
</dbReference>
<dbReference type="PROSITE" id="PS50041">
    <property type="entry name" value="C_TYPE_LECTIN_2"/>
    <property type="match status" value="1"/>
</dbReference>
<evidence type="ECO:0000259" key="2">
    <source>
        <dbReference type="PROSITE" id="PS50041"/>
    </source>
</evidence>